<evidence type="ECO:0000256" key="8">
    <source>
        <dbReference type="ARBA" id="ARBA00022840"/>
    </source>
</evidence>
<evidence type="ECO:0000256" key="5">
    <source>
        <dbReference type="ARBA" id="ARBA00022592"/>
    </source>
</evidence>
<dbReference type="InterPro" id="IPR003593">
    <property type="entry name" value="AAA+_ATPase"/>
</dbReference>
<dbReference type="GO" id="GO:0005886">
    <property type="term" value="C:plasma membrane"/>
    <property type="evidence" value="ECO:0007669"/>
    <property type="project" value="UniProtKB-SubCell"/>
</dbReference>
<keyword evidence="6 11" id="KW-0812">Transmembrane</keyword>
<reference evidence="14" key="1">
    <citation type="submission" date="2022-05" db="EMBL/GenBank/DDBJ databases">
        <title>A multi-omics perspective on studying reproductive biology in Daphnia sinensis.</title>
        <authorList>
            <person name="Jia J."/>
        </authorList>
    </citation>
    <scope>NUCLEOTIDE SEQUENCE</scope>
    <source>
        <strain evidence="14">WSL</strain>
    </source>
</reference>
<dbReference type="EMBL" id="WJBH02000309">
    <property type="protein sequence ID" value="KAI9549334.1"/>
    <property type="molecule type" value="Genomic_DNA"/>
</dbReference>
<accession>A0AAD5KDK1</accession>
<dbReference type="GO" id="GO:0016887">
    <property type="term" value="F:ATP hydrolysis activity"/>
    <property type="evidence" value="ECO:0007669"/>
    <property type="project" value="InterPro"/>
</dbReference>
<comment type="caution">
    <text evidence="14">The sequence shown here is derived from an EMBL/GenBank/DDBJ whole genome shotgun (WGS) entry which is preliminary data.</text>
</comment>
<dbReference type="Pfam" id="PF00005">
    <property type="entry name" value="ABC_tran"/>
    <property type="match status" value="1"/>
</dbReference>
<keyword evidence="15" id="KW-1185">Reference proteome</keyword>
<sequence length="481" mass="52527">MNLTIYARRKRVNQIGLTLSMLAMALGLFVLLWILFVLFKNGISAINWAMFTESTPAPGSEGGGLANAIVGSVMMVLVTALVSTPIGIFAGVYLAEYGDESKTAELTRFVTDIMLSAPSIVLGLFVYAILVAQVKHFSGWAGSLALALIAIPVVVRTTENMLRLVPGSLREAAFALGAPRWKVATFVTLRAAKAGVMTGLLLALARISGETAPLLFTALNNQFFSWDMNSPMANLPVVIFQFAMSPYDNWVRLAWGGALLITLTGLKNVNLNIAEHKVTAFIGPSGCGKSTLLRTLNRMYSLYPGQRAEGQINFYGQNILDPKQDLNLLRAQVGMVFQKPTPFPMSIYDNIAFGIRLYENLSRADMDERVEWALTKAAIWNEVKDKLGQSGLSLSGGQQQQRLCIARTVAVKPKVILLDEPTSALDPISTAKVEELVSELKKDYTVAIVTHNMQQAARVSDFTAYMYLGELVEFGRPSRSS</sequence>
<dbReference type="InterPro" id="IPR035906">
    <property type="entry name" value="MetI-like_sf"/>
</dbReference>
<dbReference type="PROSITE" id="PS50928">
    <property type="entry name" value="ABC_TM1"/>
    <property type="match status" value="1"/>
</dbReference>
<keyword evidence="9 11" id="KW-1133">Transmembrane helix</keyword>
<evidence type="ECO:0000256" key="3">
    <source>
        <dbReference type="ARBA" id="ARBA00022448"/>
    </source>
</evidence>
<evidence type="ECO:0000256" key="10">
    <source>
        <dbReference type="ARBA" id="ARBA00023136"/>
    </source>
</evidence>
<evidence type="ECO:0000256" key="6">
    <source>
        <dbReference type="ARBA" id="ARBA00022692"/>
    </source>
</evidence>
<evidence type="ECO:0000256" key="1">
    <source>
        <dbReference type="ARBA" id="ARBA00004651"/>
    </source>
</evidence>
<gene>
    <name evidence="14" type="ORF">GHT06_006633</name>
</gene>
<feature type="transmembrane region" description="Helical" evidence="11">
    <location>
        <begin position="12"/>
        <end position="39"/>
    </location>
</feature>
<feature type="domain" description="ABC transporter" evidence="12">
    <location>
        <begin position="251"/>
        <end position="481"/>
    </location>
</feature>
<dbReference type="GO" id="GO:0005315">
    <property type="term" value="F:phosphate transmembrane transporter activity"/>
    <property type="evidence" value="ECO:0007669"/>
    <property type="project" value="InterPro"/>
</dbReference>
<evidence type="ECO:0000256" key="7">
    <source>
        <dbReference type="ARBA" id="ARBA00022741"/>
    </source>
</evidence>
<dbReference type="NCBIfam" id="TIGR00974">
    <property type="entry name" value="3a0107s02c"/>
    <property type="match status" value="1"/>
</dbReference>
<dbReference type="InterPro" id="IPR051408">
    <property type="entry name" value="Phosphate_transprt_permease"/>
</dbReference>
<dbReference type="AlphaFoldDB" id="A0AAD5KDK1"/>
<comment type="similarity">
    <text evidence="2">Belongs to the binding-protein-dependent transport system permease family. CysTW subfamily.</text>
</comment>
<name>A0AAD5KDK1_9CRUS</name>
<dbReference type="InterPro" id="IPR027417">
    <property type="entry name" value="P-loop_NTPase"/>
</dbReference>
<evidence type="ECO:0000256" key="2">
    <source>
        <dbReference type="ARBA" id="ARBA00007069"/>
    </source>
</evidence>
<evidence type="ECO:0000313" key="15">
    <source>
        <dbReference type="Proteomes" id="UP000820818"/>
    </source>
</evidence>
<keyword evidence="4" id="KW-1003">Cell membrane</keyword>
<dbReference type="InterPro" id="IPR005670">
    <property type="entry name" value="PstB-like"/>
</dbReference>
<dbReference type="Gene3D" id="3.40.50.300">
    <property type="entry name" value="P-loop containing nucleotide triphosphate hydrolases"/>
    <property type="match status" value="1"/>
</dbReference>
<evidence type="ECO:0000256" key="11">
    <source>
        <dbReference type="SAM" id="Phobius"/>
    </source>
</evidence>
<evidence type="ECO:0000256" key="9">
    <source>
        <dbReference type="ARBA" id="ARBA00022989"/>
    </source>
</evidence>
<dbReference type="PROSITE" id="PS50893">
    <property type="entry name" value="ABC_TRANSPORTER_2"/>
    <property type="match status" value="1"/>
</dbReference>
<dbReference type="SMART" id="SM00382">
    <property type="entry name" value="AAA"/>
    <property type="match status" value="1"/>
</dbReference>
<evidence type="ECO:0000259" key="12">
    <source>
        <dbReference type="PROSITE" id="PS50893"/>
    </source>
</evidence>
<keyword evidence="3" id="KW-0813">Transport</keyword>
<protein>
    <submittedName>
        <fullName evidence="14">PhoU and BPD transp 1 and ABC tran domain containing ing protein</fullName>
    </submittedName>
</protein>
<keyword evidence="8" id="KW-0067">ATP-binding</keyword>
<dbReference type="CDD" id="cd06261">
    <property type="entry name" value="TM_PBP2"/>
    <property type="match status" value="1"/>
</dbReference>
<organism evidence="14 15">
    <name type="scientific">Daphnia sinensis</name>
    <dbReference type="NCBI Taxonomy" id="1820382"/>
    <lineage>
        <taxon>Eukaryota</taxon>
        <taxon>Metazoa</taxon>
        <taxon>Ecdysozoa</taxon>
        <taxon>Arthropoda</taxon>
        <taxon>Crustacea</taxon>
        <taxon>Branchiopoda</taxon>
        <taxon>Diplostraca</taxon>
        <taxon>Cladocera</taxon>
        <taxon>Anomopoda</taxon>
        <taxon>Daphniidae</taxon>
        <taxon>Daphnia</taxon>
        <taxon>Daphnia similis group</taxon>
    </lineage>
</organism>
<evidence type="ECO:0000313" key="14">
    <source>
        <dbReference type="EMBL" id="KAI9549334.1"/>
    </source>
</evidence>
<evidence type="ECO:0000256" key="4">
    <source>
        <dbReference type="ARBA" id="ARBA00022475"/>
    </source>
</evidence>
<proteinExistence type="inferred from homology"/>
<keyword evidence="5" id="KW-0592">Phosphate transport</keyword>
<dbReference type="InterPro" id="IPR003439">
    <property type="entry name" value="ABC_transporter-like_ATP-bd"/>
</dbReference>
<dbReference type="GO" id="GO:0035435">
    <property type="term" value="P:phosphate ion transmembrane transport"/>
    <property type="evidence" value="ECO:0007669"/>
    <property type="project" value="InterPro"/>
</dbReference>
<dbReference type="Gene3D" id="1.10.3720.10">
    <property type="entry name" value="MetI-like"/>
    <property type="match status" value="1"/>
</dbReference>
<keyword evidence="10 11" id="KW-0472">Membrane</keyword>
<dbReference type="CDD" id="cd03260">
    <property type="entry name" value="ABC_PstB_phosphate_transporter"/>
    <property type="match status" value="1"/>
</dbReference>
<dbReference type="InterPro" id="IPR000515">
    <property type="entry name" value="MetI-like"/>
</dbReference>
<dbReference type="SUPFAM" id="SSF161098">
    <property type="entry name" value="MetI-like"/>
    <property type="match status" value="1"/>
</dbReference>
<dbReference type="GO" id="GO:0005524">
    <property type="term" value="F:ATP binding"/>
    <property type="evidence" value="ECO:0007669"/>
    <property type="project" value="UniProtKB-KW"/>
</dbReference>
<feature type="transmembrane region" description="Helical" evidence="11">
    <location>
        <begin position="68"/>
        <end position="94"/>
    </location>
</feature>
<dbReference type="InterPro" id="IPR005672">
    <property type="entry name" value="Phosphate_PstA"/>
</dbReference>
<dbReference type="PANTHER" id="PTHR42922:SF1">
    <property type="entry name" value="PHOSPHATE TRANSPORT SYSTEM PERMEASE PROTEIN PSTA"/>
    <property type="match status" value="1"/>
</dbReference>
<dbReference type="SUPFAM" id="SSF52540">
    <property type="entry name" value="P-loop containing nucleoside triphosphate hydrolases"/>
    <property type="match status" value="1"/>
</dbReference>
<keyword evidence="7" id="KW-0547">Nucleotide-binding</keyword>
<comment type="subcellular location">
    <subcellularLocation>
        <location evidence="1">Cell membrane</location>
        <topology evidence="1">Multi-pass membrane protein</topology>
    </subcellularLocation>
</comment>
<dbReference type="Pfam" id="PF00528">
    <property type="entry name" value="BPD_transp_1"/>
    <property type="match status" value="1"/>
</dbReference>
<feature type="transmembrane region" description="Helical" evidence="11">
    <location>
        <begin position="137"/>
        <end position="155"/>
    </location>
</feature>
<feature type="domain" description="ABC transmembrane type-1" evidence="13">
    <location>
        <begin position="69"/>
        <end position="272"/>
    </location>
</feature>
<evidence type="ECO:0000259" key="13">
    <source>
        <dbReference type="PROSITE" id="PS50928"/>
    </source>
</evidence>
<dbReference type="PANTHER" id="PTHR42922">
    <property type="entry name" value="PHOSPHATE TRANSPORT SYSTEM PERMEASE PROTEIN PSTA"/>
    <property type="match status" value="1"/>
</dbReference>
<dbReference type="Proteomes" id="UP000820818">
    <property type="component" value="Unassembled WGS sequence"/>
</dbReference>
<feature type="transmembrane region" description="Helical" evidence="11">
    <location>
        <begin position="106"/>
        <end position="131"/>
    </location>
</feature>